<comment type="caution">
    <text evidence="2">The sequence shown here is derived from an EMBL/GenBank/DDBJ whole genome shotgun (WGS) entry which is preliminary data.</text>
</comment>
<feature type="compositionally biased region" description="Low complexity" evidence="1">
    <location>
        <begin position="58"/>
        <end position="73"/>
    </location>
</feature>
<evidence type="ECO:0000313" key="2">
    <source>
        <dbReference type="EMBL" id="KAK1481262.1"/>
    </source>
</evidence>
<name>A0AAI9VBF5_9PEZI</name>
<dbReference type="AlphaFoldDB" id="A0AAI9VBF5"/>
<sequence>MFPLVPGHALCLPQRRNGVDDPPLYTGPSACLRNESSEKMRAFQAAIPLISFLPCLPSSAPSSSSVRASMSQSGCTREALPGG</sequence>
<dbReference type="EMBL" id="MPDP01000101">
    <property type="protein sequence ID" value="KAK1481262.1"/>
    <property type="molecule type" value="Genomic_DNA"/>
</dbReference>
<dbReference type="Proteomes" id="UP001239213">
    <property type="component" value="Unassembled WGS sequence"/>
</dbReference>
<reference evidence="2" key="1">
    <citation type="submission" date="2016-11" db="EMBL/GenBank/DDBJ databases">
        <title>The genome sequence of Colletotrichum cuscutae.</title>
        <authorList>
            <person name="Baroncelli R."/>
        </authorList>
    </citation>
    <scope>NUCLEOTIDE SEQUENCE</scope>
    <source>
        <strain evidence="2">IMI 304802</strain>
    </source>
</reference>
<gene>
    <name evidence="2" type="ORF">CCUS01_04374</name>
</gene>
<organism evidence="2 3">
    <name type="scientific">Colletotrichum cuscutae</name>
    <dbReference type="NCBI Taxonomy" id="1209917"/>
    <lineage>
        <taxon>Eukaryota</taxon>
        <taxon>Fungi</taxon>
        <taxon>Dikarya</taxon>
        <taxon>Ascomycota</taxon>
        <taxon>Pezizomycotina</taxon>
        <taxon>Sordariomycetes</taxon>
        <taxon>Hypocreomycetidae</taxon>
        <taxon>Glomerellales</taxon>
        <taxon>Glomerellaceae</taxon>
        <taxon>Colletotrichum</taxon>
        <taxon>Colletotrichum acutatum species complex</taxon>
    </lineage>
</organism>
<keyword evidence="3" id="KW-1185">Reference proteome</keyword>
<feature type="region of interest" description="Disordered" evidence="1">
    <location>
        <begin position="58"/>
        <end position="83"/>
    </location>
</feature>
<proteinExistence type="predicted"/>
<protein>
    <submittedName>
        <fullName evidence="2">Uncharacterized protein</fullName>
    </submittedName>
</protein>
<accession>A0AAI9VBF5</accession>
<evidence type="ECO:0000313" key="3">
    <source>
        <dbReference type="Proteomes" id="UP001239213"/>
    </source>
</evidence>
<evidence type="ECO:0000256" key="1">
    <source>
        <dbReference type="SAM" id="MobiDB-lite"/>
    </source>
</evidence>